<dbReference type="GeneID" id="27350880"/>
<dbReference type="EMBL" id="KN847046">
    <property type="protein sequence ID" value="KIW23493.1"/>
    <property type="molecule type" value="Genomic_DNA"/>
</dbReference>
<feature type="transmembrane region" description="Helical" evidence="1">
    <location>
        <begin position="106"/>
        <end position="126"/>
    </location>
</feature>
<keyword evidence="1" id="KW-0812">Transmembrane</keyword>
<keyword evidence="3" id="KW-1185">Reference proteome</keyword>
<proteinExistence type="predicted"/>
<gene>
    <name evidence="2" type="ORF">PV07_11686</name>
</gene>
<dbReference type="OrthoDB" id="4117650at2759"/>
<dbReference type="AlphaFoldDB" id="A0A0D2BWR2"/>
<feature type="transmembrane region" description="Helical" evidence="1">
    <location>
        <begin position="201"/>
        <end position="222"/>
    </location>
</feature>
<dbReference type="RefSeq" id="XP_016243709.1">
    <property type="nucleotide sequence ID" value="XM_016399147.1"/>
</dbReference>
<dbReference type="HOGENOM" id="CLU_091747_0_0_1"/>
<name>A0A0D2BWR2_9EURO</name>
<evidence type="ECO:0000256" key="1">
    <source>
        <dbReference type="SAM" id="Phobius"/>
    </source>
</evidence>
<organism evidence="2 3">
    <name type="scientific">Cladophialophora immunda</name>
    <dbReference type="NCBI Taxonomy" id="569365"/>
    <lineage>
        <taxon>Eukaryota</taxon>
        <taxon>Fungi</taxon>
        <taxon>Dikarya</taxon>
        <taxon>Ascomycota</taxon>
        <taxon>Pezizomycotina</taxon>
        <taxon>Eurotiomycetes</taxon>
        <taxon>Chaetothyriomycetidae</taxon>
        <taxon>Chaetothyriales</taxon>
        <taxon>Herpotrichiellaceae</taxon>
        <taxon>Cladophialophora</taxon>
    </lineage>
</organism>
<feature type="transmembrane region" description="Helical" evidence="1">
    <location>
        <begin position="158"/>
        <end position="181"/>
    </location>
</feature>
<protein>
    <submittedName>
        <fullName evidence="2">Uncharacterized protein</fullName>
    </submittedName>
</protein>
<keyword evidence="1" id="KW-1133">Transmembrane helix</keyword>
<dbReference type="VEuPathDB" id="FungiDB:PV07_11686"/>
<keyword evidence="1" id="KW-0472">Membrane</keyword>
<sequence length="292" mass="33335">MQLDSHRRQLSITMPCPWSSRRCSSRAADDSTITNALPSPTSTPEVEDWKKIRRFNLRMMRKQIRCVILLMALMEALRVGPLQIVYAGKHEYPAPGEDDYGIAYTVGYFVSWLYVCVFMIIWMPLFDWWVPKTLPGSDDPSKPSTAMKVICLLKKLNMILLPISICVSLLTYVYYLAHTFIFVDSRTRGSTRFPKNTRKNWLVRAFMLLGIAITTSLGYGAFQTLEKLDLARVKNIEYALIVAPVQINFGVLLGTVMQFRMEKRLARKQALKLQAAKVEDGLVEEKAALIEV</sequence>
<dbReference type="Proteomes" id="UP000054466">
    <property type="component" value="Unassembled WGS sequence"/>
</dbReference>
<evidence type="ECO:0000313" key="2">
    <source>
        <dbReference type="EMBL" id="KIW23493.1"/>
    </source>
</evidence>
<reference evidence="2 3" key="1">
    <citation type="submission" date="2015-01" db="EMBL/GenBank/DDBJ databases">
        <title>The Genome Sequence of Cladophialophora immunda CBS83496.</title>
        <authorList>
            <consortium name="The Broad Institute Genomics Platform"/>
            <person name="Cuomo C."/>
            <person name="de Hoog S."/>
            <person name="Gorbushina A."/>
            <person name="Stielow B."/>
            <person name="Teixiera M."/>
            <person name="Abouelleil A."/>
            <person name="Chapman S.B."/>
            <person name="Priest M."/>
            <person name="Young S.K."/>
            <person name="Wortman J."/>
            <person name="Nusbaum C."/>
            <person name="Birren B."/>
        </authorList>
    </citation>
    <scope>NUCLEOTIDE SEQUENCE [LARGE SCALE GENOMIC DNA]</scope>
    <source>
        <strain evidence="2 3">CBS 83496</strain>
    </source>
</reference>
<evidence type="ECO:0000313" key="3">
    <source>
        <dbReference type="Proteomes" id="UP000054466"/>
    </source>
</evidence>
<accession>A0A0D2BWR2</accession>